<evidence type="ECO:0000313" key="2">
    <source>
        <dbReference type="Proteomes" id="UP000789525"/>
    </source>
</evidence>
<keyword evidence="2" id="KW-1185">Reference proteome</keyword>
<sequence>MSVVNTLDKLKDANTLLYPSCYRNFMFVQGIDLYSDVDLQGNQYIKILHDHLGSLDDCQVLQIDGVPAVQAIKQFASENVGLARDLGVRFNMALSSLSADGTMDFSNHFSRRQYLPPTDGITYSLVCHAIYVNITRNWTACGKVESISSVGSSNEYWDRNCLPDSPASLPKQQKLSITPRSGQPPPPEETICEIIGQSDVTINNAQLLLDLDTAKFYQLTGQNVGIMTMSSMDKVDFRRGFQEFIDRSVEKVILDLTNIGGDYMYTPYDLNNLLFPQTRNFFEVDFRPSNLMQQGIQKSDDAKFITYPGELQDLGLSNDSLAPSHLPISGDLTFAIGEAYNTINPNEVLEFSYRPAARRLFYDEKSSRDPSELWVKVASTLLNP</sequence>
<protein>
    <submittedName>
        <fullName evidence="1">17397_t:CDS:1</fullName>
    </submittedName>
</protein>
<dbReference type="Proteomes" id="UP000789525">
    <property type="component" value="Unassembled WGS sequence"/>
</dbReference>
<reference evidence="1" key="1">
    <citation type="submission" date="2021-06" db="EMBL/GenBank/DDBJ databases">
        <authorList>
            <person name="Kallberg Y."/>
            <person name="Tangrot J."/>
            <person name="Rosling A."/>
        </authorList>
    </citation>
    <scope>NUCLEOTIDE SEQUENCE</scope>
    <source>
        <strain evidence="1">CL356</strain>
    </source>
</reference>
<gene>
    <name evidence="1" type="ORF">ACOLOM_LOCUS5327</name>
</gene>
<name>A0ACA9M299_9GLOM</name>
<organism evidence="1 2">
    <name type="scientific">Acaulospora colombiana</name>
    <dbReference type="NCBI Taxonomy" id="27376"/>
    <lineage>
        <taxon>Eukaryota</taxon>
        <taxon>Fungi</taxon>
        <taxon>Fungi incertae sedis</taxon>
        <taxon>Mucoromycota</taxon>
        <taxon>Glomeromycotina</taxon>
        <taxon>Glomeromycetes</taxon>
        <taxon>Diversisporales</taxon>
        <taxon>Acaulosporaceae</taxon>
        <taxon>Acaulospora</taxon>
    </lineage>
</organism>
<proteinExistence type="predicted"/>
<comment type="caution">
    <text evidence="1">The sequence shown here is derived from an EMBL/GenBank/DDBJ whole genome shotgun (WGS) entry which is preliminary data.</text>
</comment>
<dbReference type="EMBL" id="CAJVPT010009663">
    <property type="protein sequence ID" value="CAG8563612.1"/>
    <property type="molecule type" value="Genomic_DNA"/>
</dbReference>
<evidence type="ECO:0000313" key="1">
    <source>
        <dbReference type="EMBL" id="CAG8563612.1"/>
    </source>
</evidence>
<accession>A0ACA9M299</accession>